<evidence type="ECO:0000259" key="6">
    <source>
        <dbReference type="PROSITE" id="PS51077"/>
    </source>
</evidence>
<dbReference type="SUPFAM" id="SSF46785">
    <property type="entry name" value="Winged helix' DNA-binding domain"/>
    <property type="match status" value="1"/>
</dbReference>
<comment type="caution">
    <text evidence="8">The sequence shown here is derived from an EMBL/GenBank/DDBJ whole genome shotgun (WGS) entry which is preliminary data.</text>
</comment>
<evidence type="ECO:0000256" key="5">
    <source>
        <dbReference type="ARBA" id="ARBA00070406"/>
    </source>
</evidence>
<evidence type="ECO:0000256" key="3">
    <source>
        <dbReference type="ARBA" id="ARBA00023163"/>
    </source>
</evidence>
<evidence type="ECO:0000313" key="9">
    <source>
        <dbReference type="Proteomes" id="UP000248706"/>
    </source>
</evidence>
<dbReference type="InterPro" id="IPR029016">
    <property type="entry name" value="GAF-like_dom_sf"/>
</dbReference>
<evidence type="ECO:0000256" key="1">
    <source>
        <dbReference type="ARBA" id="ARBA00023015"/>
    </source>
</evidence>
<dbReference type="PROSITE" id="PS51077">
    <property type="entry name" value="HTH_ICLR"/>
    <property type="match status" value="1"/>
</dbReference>
<evidence type="ECO:0000256" key="4">
    <source>
        <dbReference type="ARBA" id="ARBA00058938"/>
    </source>
</evidence>
<dbReference type="PANTHER" id="PTHR30136">
    <property type="entry name" value="HELIX-TURN-HELIX TRANSCRIPTIONAL REGULATOR, ICLR FAMILY"/>
    <property type="match status" value="1"/>
</dbReference>
<dbReference type="Gene3D" id="3.30.450.40">
    <property type="match status" value="1"/>
</dbReference>
<evidence type="ECO:0000259" key="7">
    <source>
        <dbReference type="PROSITE" id="PS51078"/>
    </source>
</evidence>
<name>A0A328V9C5_9CHLR</name>
<dbReference type="InterPro" id="IPR036390">
    <property type="entry name" value="WH_DNA-bd_sf"/>
</dbReference>
<dbReference type="Proteomes" id="UP000248706">
    <property type="component" value="Unassembled WGS sequence"/>
</dbReference>
<dbReference type="PANTHER" id="PTHR30136:SF2">
    <property type="entry name" value="TRANSCRIPTIONAL REGULATOR ICLR"/>
    <property type="match status" value="1"/>
</dbReference>
<dbReference type="AlphaFoldDB" id="A0A328V9C5"/>
<evidence type="ECO:0000256" key="2">
    <source>
        <dbReference type="ARBA" id="ARBA00023125"/>
    </source>
</evidence>
<dbReference type="Gene3D" id="1.10.10.10">
    <property type="entry name" value="Winged helix-like DNA-binding domain superfamily/Winged helix DNA-binding domain"/>
    <property type="match status" value="1"/>
</dbReference>
<dbReference type="GO" id="GO:0045892">
    <property type="term" value="P:negative regulation of DNA-templated transcription"/>
    <property type="evidence" value="ECO:0007669"/>
    <property type="project" value="TreeGrafter"/>
</dbReference>
<dbReference type="SUPFAM" id="SSF55781">
    <property type="entry name" value="GAF domain-like"/>
    <property type="match status" value="1"/>
</dbReference>
<sequence length="259" mass="28875">MVQAVYKAFQILNLFSHEQPEWGVCEIARKLGFPKSTASALTASLTEGGLLRRTPAGRYRLGWRIVALSQLLLETTEFRSEARRVMESLVARFGETVHLATLESDQIIYIEKLQGTRAVRVAVTGIGVRLPGHCSGVGKCILAHLPWERVLAILEKQGMPALTPNTITDPQILRAELEQVRRQGYAYDREEAVLELCCVAAPIRDHSGEVIAAMSLSIPAYRFYANEEQYRLAIVRAAQQVSENLGYIPRIACSGKRRN</sequence>
<dbReference type="RefSeq" id="WP_112433915.1">
    <property type="nucleotide sequence ID" value="NZ_MCIF01000002.1"/>
</dbReference>
<protein>
    <recommendedName>
        <fullName evidence="5">Glycerol operon regulatory protein</fullName>
    </recommendedName>
</protein>
<dbReference type="InterPro" id="IPR050707">
    <property type="entry name" value="HTH_MetabolicPath_Reg"/>
</dbReference>
<dbReference type="InterPro" id="IPR036388">
    <property type="entry name" value="WH-like_DNA-bd_sf"/>
</dbReference>
<keyword evidence="1" id="KW-0805">Transcription regulation</keyword>
<proteinExistence type="predicted"/>
<dbReference type="InterPro" id="IPR014757">
    <property type="entry name" value="Tscrpt_reg_IclR_C"/>
</dbReference>
<evidence type="ECO:0000313" key="8">
    <source>
        <dbReference type="EMBL" id="RAQ94148.1"/>
    </source>
</evidence>
<dbReference type="InterPro" id="IPR005471">
    <property type="entry name" value="Tscrpt_reg_IclR_N"/>
</dbReference>
<dbReference type="SMART" id="SM00346">
    <property type="entry name" value="HTH_ICLR"/>
    <property type="match status" value="1"/>
</dbReference>
<comment type="function">
    <text evidence="4">May be an activator protein for the gylABX operon.</text>
</comment>
<keyword evidence="3" id="KW-0804">Transcription</keyword>
<dbReference type="PROSITE" id="PS51078">
    <property type="entry name" value="ICLR_ED"/>
    <property type="match status" value="1"/>
</dbReference>
<gene>
    <name evidence="8" type="ORF">A4R35_01295</name>
</gene>
<dbReference type="FunFam" id="1.10.10.10:FF:000056">
    <property type="entry name" value="IclR family transcriptional regulator"/>
    <property type="match status" value="1"/>
</dbReference>
<organism evidence="8 9">
    <name type="scientific">Thermogemmatispora tikiterensis</name>
    <dbReference type="NCBI Taxonomy" id="1825093"/>
    <lineage>
        <taxon>Bacteria</taxon>
        <taxon>Bacillati</taxon>
        <taxon>Chloroflexota</taxon>
        <taxon>Ktedonobacteria</taxon>
        <taxon>Thermogemmatisporales</taxon>
        <taxon>Thermogemmatisporaceae</taxon>
        <taxon>Thermogemmatispora</taxon>
    </lineage>
</organism>
<feature type="domain" description="IclR-ED" evidence="7">
    <location>
        <begin position="64"/>
        <end position="247"/>
    </location>
</feature>
<feature type="domain" description="HTH iclR-type" evidence="6">
    <location>
        <begin position="2"/>
        <end position="63"/>
    </location>
</feature>
<dbReference type="EMBL" id="MCIF01000002">
    <property type="protein sequence ID" value="RAQ94148.1"/>
    <property type="molecule type" value="Genomic_DNA"/>
</dbReference>
<dbReference type="GO" id="GO:0003700">
    <property type="term" value="F:DNA-binding transcription factor activity"/>
    <property type="evidence" value="ECO:0007669"/>
    <property type="project" value="TreeGrafter"/>
</dbReference>
<reference evidence="8 9" key="1">
    <citation type="submission" date="2016-08" db="EMBL/GenBank/DDBJ databases">
        <title>Analysis of Carbohydrate Active Enzymes in Thermogemmatispora T81 Reveals Carbohydrate Degradation Ability.</title>
        <authorList>
            <person name="Tomazini A."/>
            <person name="Lal S."/>
            <person name="Stott M."/>
            <person name="Henrissat B."/>
            <person name="Polikarpov I."/>
            <person name="Sparling R."/>
            <person name="Levin D.B."/>
        </authorList>
    </citation>
    <scope>NUCLEOTIDE SEQUENCE [LARGE SCALE GENOMIC DNA]</scope>
    <source>
        <strain evidence="8 9">T81</strain>
    </source>
</reference>
<dbReference type="Pfam" id="PF09339">
    <property type="entry name" value="HTH_IclR"/>
    <property type="match status" value="1"/>
</dbReference>
<keyword evidence="2" id="KW-0238">DNA-binding</keyword>
<keyword evidence="9" id="KW-1185">Reference proteome</keyword>
<dbReference type="GO" id="GO:0003677">
    <property type="term" value="F:DNA binding"/>
    <property type="evidence" value="ECO:0007669"/>
    <property type="project" value="UniProtKB-KW"/>
</dbReference>
<accession>A0A328V9C5</accession>
<dbReference type="Pfam" id="PF01614">
    <property type="entry name" value="IclR_C"/>
    <property type="match status" value="1"/>
</dbReference>
<dbReference type="OrthoDB" id="9791752at2"/>